<name>A0A2T9YR86_9FUNG</name>
<dbReference type="PANTHER" id="PTHR14957:SF1">
    <property type="entry name" value="UBIQUITIN-LIKE-CONJUGATING ENZYME ATG10"/>
    <property type="match status" value="1"/>
</dbReference>
<dbReference type="GO" id="GO:0000045">
    <property type="term" value="P:autophagosome assembly"/>
    <property type="evidence" value="ECO:0007669"/>
    <property type="project" value="TreeGrafter"/>
</dbReference>
<dbReference type="InterPro" id="IPR007135">
    <property type="entry name" value="Atg3/Atg10"/>
</dbReference>
<comment type="caution">
    <text evidence="7">The sequence shown here is derived from an EMBL/GenBank/DDBJ whole genome shotgun (WGS) entry which is preliminary data.</text>
</comment>
<protein>
    <recommendedName>
        <fullName evidence="2">Ubiquitin-like-conjugating enzyme ATG10</fullName>
    </recommendedName>
    <alternativeName>
        <fullName evidence="6">Autophagy-related protein 10</fullName>
    </alternativeName>
</protein>
<evidence type="ECO:0000256" key="3">
    <source>
        <dbReference type="ARBA" id="ARBA00022679"/>
    </source>
</evidence>
<evidence type="ECO:0000313" key="8">
    <source>
        <dbReference type="Proteomes" id="UP000245383"/>
    </source>
</evidence>
<evidence type="ECO:0000313" key="7">
    <source>
        <dbReference type="EMBL" id="PVU94774.1"/>
    </source>
</evidence>
<dbReference type="GO" id="GO:0005829">
    <property type="term" value="C:cytosol"/>
    <property type="evidence" value="ECO:0007669"/>
    <property type="project" value="TreeGrafter"/>
</dbReference>
<organism evidence="7 8">
    <name type="scientific">Smittium simulii</name>
    <dbReference type="NCBI Taxonomy" id="133385"/>
    <lineage>
        <taxon>Eukaryota</taxon>
        <taxon>Fungi</taxon>
        <taxon>Fungi incertae sedis</taxon>
        <taxon>Zoopagomycota</taxon>
        <taxon>Kickxellomycotina</taxon>
        <taxon>Harpellomycetes</taxon>
        <taxon>Harpellales</taxon>
        <taxon>Legeriomycetaceae</taxon>
        <taxon>Smittium</taxon>
    </lineage>
</organism>
<dbReference type="EMBL" id="MBFR01000075">
    <property type="protein sequence ID" value="PVU94774.1"/>
    <property type="molecule type" value="Genomic_DNA"/>
</dbReference>
<dbReference type="GO" id="GO:0061651">
    <property type="term" value="F:Atg12 conjugating enzyme activity"/>
    <property type="evidence" value="ECO:0007669"/>
    <property type="project" value="TreeGrafter"/>
</dbReference>
<evidence type="ECO:0000256" key="6">
    <source>
        <dbReference type="ARBA" id="ARBA00029833"/>
    </source>
</evidence>
<gene>
    <name evidence="7" type="ORF">BB561_002279</name>
</gene>
<dbReference type="Pfam" id="PF03987">
    <property type="entry name" value="Autophagy_act_C"/>
    <property type="match status" value="1"/>
</dbReference>
<keyword evidence="8" id="KW-1185">Reference proteome</keyword>
<evidence type="ECO:0000256" key="4">
    <source>
        <dbReference type="ARBA" id="ARBA00022786"/>
    </source>
</evidence>
<dbReference type="GO" id="GO:0000422">
    <property type="term" value="P:autophagy of mitochondrion"/>
    <property type="evidence" value="ECO:0007669"/>
    <property type="project" value="TreeGrafter"/>
</dbReference>
<dbReference type="Gene3D" id="3.30.1460.50">
    <property type="match status" value="1"/>
</dbReference>
<sequence>MEGIDLQLKMEGIDLQLNGKEYTKQKEPVLVIQKTIISSAINKLEKSNVLNSDKNISRVLLDKSNFISKSTKVYERDYESDIEEIPEQWELDVSSTLHSDYSDIIAEYHVVYSHNWKCPVLYFVLYNQDGSSLSLDYVKNILTSKNAIKSQDSTAICLDALIPSNDFGSIIGICDHPFLGTPYYFLHPCETHTLLKSVDESQLITNIHSTKDESKETIYANLENYLLIWIGLAGPPVMLYLPQKLMIAAWKNLKH</sequence>
<dbReference type="PANTHER" id="PTHR14957">
    <property type="entry name" value="UBIQUITIN-LIKE-CONJUGATING ENZYME ATG10"/>
    <property type="match status" value="1"/>
</dbReference>
<accession>A0A2T9YR86</accession>
<dbReference type="Proteomes" id="UP000245383">
    <property type="component" value="Unassembled WGS sequence"/>
</dbReference>
<reference evidence="7 8" key="1">
    <citation type="journal article" date="2018" name="MBio">
        <title>Comparative Genomics Reveals the Core Gene Toolbox for the Fungus-Insect Symbiosis.</title>
        <authorList>
            <person name="Wang Y."/>
            <person name="Stata M."/>
            <person name="Wang W."/>
            <person name="Stajich J.E."/>
            <person name="White M.M."/>
            <person name="Moncalvo J.M."/>
        </authorList>
    </citation>
    <scope>NUCLEOTIDE SEQUENCE [LARGE SCALE GENOMIC DNA]</scope>
    <source>
        <strain evidence="7 8">SWE-8-4</strain>
    </source>
</reference>
<dbReference type="STRING" id="133385.A0A2T9YR86"/>
<evidence type="ECO:0000256" key="1">
    <source>
        <dbReference type="ARBA" id="ARBA00005696"/>
    </source>
</evidence>
<evidence type="ECO:0000256" key="2">
    <source>
        <dbReference type="ARBA" id="ARBA00021099"/>
    </source>
</evidence>
<keyword evidence="4" id="KW-0833">Ubl conjugation pathway</keyword>
<keyword evidence="3" id="KW-0808">Transferase</keyword>
<keyword evidence="5" id="KW-0072">Autophagy</keyword>
<proteinExistence type="inferred from homology"/>
<dbReference type="OrthoDB" id="4089664at2759"/>
<dbReference type="AlphaFoldDB" id="A0A2T9YR86"/>
<dbReference type="GO" id="GO:0032446">
    <property type="term" value="P:protein modification by small protein conjugation"/>
    <property type="evidence" value="ECO:0007669"/>
    <property type="project" value="TreeGrafter"/>
</dbReference>
<comment type="similarity">
    <text evidence="1">Belongs to the ATG10 family.</text>
</comment>
<evidence type="ECO:0000256" key="5">
    <source>
        <dbReference type="ARBA" id="ARBA00023006"/>
    </source>
</evidence>